<keyword evidence="3" id="KW-1185">Reference proteome</keyword>
<evidence type="ECO:0000259" key="1">
    <source>
        <dbReference type="Pfam" id="PF06527"/>
    </source>
</evidence>
<name>A0ABV2NI31_9HYPH</name>
<sequence>MTRVADVEPLQWALRVHPGEVAIGYASRLAALNGYDLPTLMRGTGVDVRRLHVGDEAAVRHVAALGALDPAETDGLVRTTPRRNGPSDSRIGSERLARRSLLTGFVRFCPHCIAGDICDGPGDVTPTALTWLRVEWMVEQIHSCHVHAIQLVETDLVAGFPLVDFSSAIATEVLPRLERLRVEAVPSKPSDFEKWVLRRLSGIMNPDDWLDRMPLYAAVDICEALGIETVDKEAHPYECLDPAERAAVSLAGFRVAQGAEPGIERFLDGLVSRANQAGYVGSNKVYGQIWRSVGRNSDPAFDPFRDIVRRHALDNVPFAAGTVVLGQVLEARRLHTMSSAARESRVCNQTLRGMFARPGVAPALPASERTRLMIGAAEFEERLREFGVALPVAAVVASTGIIHRHLLELIVQGVIPVLFGSRDVANARHRIARADLESFIGRLGEGAVPVEQPTRLQVNLGHACLVASTNIVELVSLVLAGRLTWKGRLGGGARYTDLLVDAGEVLNVLRQDRPPPTHMTKFDVGAEMRGMSHQLVGRMIRAGHLKVEKAFCPRVRRRIPLITRESFETFRGRYVTLTELGHTQDLHWRIVRRHLDTSGCMPTYSWDGRGNAIYALSKDLEKALATLPGGGAPKAP</sequence>
<dbReference type="EMBL" id="JBEPNW010000002">
    <property type="protein sequence ID" value="MET3866151.1"/>
    <property type="molecule type" value="Genomic_DNA"/>
</dbReference>
<feature type="domain" description="TniQ" evidence="1">
    <location>
        <begin position="14"/>
        <end position="151"/>
    </location>
</feature>
<comment type="caution">
    <text evidence="2">The sequence shown here is derived from an EMBL/GenBank/DDBJ whole genome shotgun (WGS) entry which is preliminary data.</text>
</comment>
<gene>
    <name evidence="2" type="ORF">ABIC20_003460</name>
</gene>
<accession>A0ABV2NI31</accession>
<organism evidence="2 3">
    <name type="scientific">Methylobacterium radiotolerans</name>
    <dbReference type="NCBI Taxonomy" id="31998"/>
    <lineage>
        <taxon>Bacteria</taxon>
        <taxon>Pseudomonadati</taxon>
        <taxon>Pseudomonadota</taxon>
        <taxon>Alphaproteobacteria</taxon>
        <taxon>Hyphomicrobiales</taxon>
        <taxon>Methylobacteriaceae</taxon>
        <taxon>Methylobacterium</taxon>
    </lineage>
</organism>
<reference evidence="2 3" key="1">
    <citation type="submission" date="2024-06" db="EMBL/GenBank/DDBJ databases">
        <title>Genomics of switchgrass bacterial isolates.</title>
        <authorList>
            <person name="Shade A."/>
        </authorList>
    </citation>
    <scope>NUCLEOTIDE SEQUENCE [LARGE SCALE GENOMIC DNA]</scope>
    <source>
        <strain evidence="2 3">PvP084</strain>
    </source>
</reference>
<evidence type="ECO:0000313" key="3">
    <source>
        <dbReference type="Proteomes" id="UP001549119"/>
    </source>
</evidence>
<dbReference type="RefSeq" id="WP_043074407.1">
    <property type="nucleotide sequence ID" value="NZ_JAZBNP010000001.1"/>
</dbReference>
<proteinExistence type="predicted"/>
<dbReference type="Proteomes" id="UP001549119">
    <property type="component" value="Unassembled WGS sequence"/>
</dbReference>
<dbReference type="InterPro" id="IPR009492">
    <property type="entry name" value="TniQ"/>
</dbReference>
<dbReference type="Pfam" id="PF06527">
    <property type="entry name" value="TniQ"/>
    <property type="match status" value="1"/>
</dbReference>
<evidence type="ECO:0000313" key="2">
    <source>
        <dbReference type="EMBL" id="MET3866151.1"/>
    </source>
</evidence>
<protein>
    <recommendedName>
        <fullName evidence="1">TniQ domain-containing protein</fullName>
    </recommendedName>
</protein>